<name>A0ACC0F3P5_9ERIC</name>
<gene>
    <name evidence="1" type="ORF">LOK49_LG15G02559</name>
</gene>
<proteinExistence type="predicted"/>
<reference evidence="1 2" key="1">
    <citation type="journal article" date="2022" name="Plant J.">
        <title>Chromosome-level genome of Camellia lanceoleosa provides a valuable resource for understanding genome evolution and self-incompatibility.</title>
        <authorList>
            <person name="Gong W."/>
            <person name="Xiao S."/>
            <person name="Wang L."/>
            <person name="Liao Z."/>
            <person name="Chang Y."/>
            <person name="Mo W."/>
            <person name="Hu G."/>
            <person name="Li W."/>
            <person name="Zhao G."/>
            <person name="Zhu H."/>
            <person name="Hu X."/>
            <person name="Ji K."/>
            <person name="Xiang X."/>
            <person name="Song Q."/>
            <person name="Yuan D."/>
            <person name="Jin S."/>
            <person name="Zhang L."/>
        </authorList>
    </citation>
    <scope>NUCLEOTIDE SEQUENCE [LARGE SCALE GENOMIC DNA]</scope>
    <source>
        <strain evidence="1">SQ_2022a</strain>
    </source>
</reference>
<protein>
    <submittedName>
        <fullName evidence="1">Uncharacterized protein</fullName>
    </submittedName>
</protein>
<keyword evidence="2" id="KW-1185">Reference proteome</keyword>
<dbReference type="Proteomes" id="UP001060215">
    <property type="component" value="Chromosome 11"/>
</dbReference>
<dbReference type="EMBL" id="CM045768">
    <property type="protein sequence ID" value="KAI7983336.1"/>
    <property type="molecule type" value="Genomic_DNA"/>
</dbReference>
<evidence type="ECO:0000313" key="2">
    <source>
        <dbReference type="Proteomes" id="UP001060215"/>
    </source>
</evidence>
<accession>A0ACC0F3P5</accession>
<comment type="caution">
    <text evidence="1">The sequence shown here is derived from an EMBL/GenBank/DDBJ whole genome shotgun (WGS) entry which is preliminary data.</text>
</comment>
<organism evidence="1 2">
    <name type="scientific">Camellia lanceoleosa</name>
    <dbReference type="NCBI Taxonomy" id="1840588"/>
    <lineage>
        <taxon>Eukaryota</taxon>
        <taxon>Viridiplantae</taxon>
        <taxon>Streptophyta</taxon>
        <taxon>Embryophyta</taxon>
        <taxon>Tracheophyta</taxon>
        <taxon>Spermatophyta</taxon>
        <taxon>Magnoliopsida</taxon>
        <taxon>eudicotyledons</taxon>
        <taxon>Gunneridae</taxon>
        <taxon>Pentapetalae</taxon>
        <taxon>asterids</taxon>
        <taxon>Ericales</taxon>
        <taxon>Theaceae</taxon>
        <taxon>Camellia</taxon>
    </lineage>
</organism>
<sequence length="105" mass="12249">MSKQRRFLFFLPKIVFSFSLSLISVSLAFSIIRLSLANPPKTKPLWNAVNYQWPPWATNLCVCVCVVFRTAPSLALFPCQNFRVPTLQNFRFCYILCCCYNYNYS</sequence>
<evidence type="ECO:0000313" key="1">
    <source>
        <dbReference type="EMBL" id="KAI7983336.1"/>
    </source>
</evidence>